<protein>
    <submittedName>
        <fullName evidence="1">STAS domain-containing protein</fullName>
    </submittedName>
</protein>
<accession>A0ABU3QZD9</accession>
<evidence type="ECO:0000313" key="1">
    <source>
        <dbReference type="EMBL" id="MDU0112505.1"/>
    </source>
</evidence>
<dbReference type="Proteomes" id="UP001257914">
    <property type="component" value="Unassembled WGS sequence"/>
</dbReference>
<proteinExistence type="predicted"/>
<organism evidence="1 2">
    <name type="scientific">Psychrosphaera aquimarina</name>
    <dbReference type="NCBI Taxonomy" id="2044854"/>
    <lineage>
        <taxon>Bacteria</taxon>
        <taxon>Pseudomonadati</taxon>
        <taxon>Pseudomonadota</taxon>
        <taxon>Gammaproteobacteria</taxon>
        <taxon>Alteromonadales</taxon>
        <taxon>Pseudoalteromonadaceae</taxon>
        <taxon>Psychrosphaera</taxon>
    </lineage>
</organism>
<name>A0ABU3QZD9_9GAMM</name>
<evidence type="ECO:0000313" key="2">
    <source>
        <dbReference type="Proteomes" id="UP001257914"/>
    </source>
</evidence>
<reference evidence="1 2" key="1">
    <citation type="submission" date="2023-10" db="EMBL/GenBank/DDBJ databases">
        <title>Psychrosphaera aquimaarina strain SW33 isolated from seawater.</title>
        <authorList>
            <person name="Bayburt H."/>
            <person name="Kim J.M."/>
            <person name="Choi B.J."/>
            <person name="Jeon C.O."/>
        </authorList>
    </citation>
    <scope>NUCLEOTIDE SEQUENCE [LARGE SCALE GENOMIC DNA]</scope>
    <source>
        <strain evidence="1 2">KCTC 52743</strain>
    </source>
</reference>
<gene>
    <name evidence="1" type="ORF">RT723_05705</name>
</gene>
<dbReference type="RefSeq" id="WP_315946221.1">
    <property type="nucleotide sequence ID" value="NZ_JAWCUA010000003.1"/>
</dbReference>
<comment type="caution">
    <text evidence="1">The sequence shown here is derived from an EMBL/GenBank/DDBJ whole genome shotgun (WGS) entry which is preliminary data.</text>
</comment>
<sequence>MSKQKIELPDDLTISFLATFKNDVVPLIANSNDITVVDKSLQKIDTAGVQLLLALINEIITQKNHFHGKWARQF</sequence>
<dbReference type="EMBL" id="JAWCUA010000003">
    <property type="protein sequence ID" value="MDU0112505.1"/>
    <property type="molecule type" value="Genomic_DNA"/>
</dbReference>
<keyword evidence="2" id="KW-1185">Reference proteome</keyword>